<feature type="signal peptide" evidence="1">
    <location>
        <begin position="1"/>
        <end position="33"/>
    </location>
</feature>
<dbReference type="GO" id="GO:0016787">
    <property type="term" value="F:hydrolase activity"/>
    <property type="evidence" value="ECO:0007669"/>
    <property type="project" value="UniProtKB-KW"/>
</dbReference>
<sequence length="451" mass="48100">MPIRLLSRHRVPTLRRALVAVVAAALLPKAAAAQTPVIFVHGNGDHAGLWDNVIWRFESNGYPASRLFAVDLPNPSSSSTLTAVELNRSTPEEQTAALAAFVTRVLLTTGANKVALVGSSRGGMTIRNYVRFGGGAAHVSHVITGGTPNHGVFAIPTVQPDGEFNGAGPYLRALNRGTEVVPGVKFLALRSDSLDKYAQADGAGLGMKGTATNVDARGPALRGALNVVLPGTDHREVAFGPAAFRAQYRFITGRAPTHMDIVPDTVALLEGMISGNVNASPTNLPLANAVITVHAVDAATGQRIGAPVYRAVTSHTGRWGPFRASPTARYEFELASPDSAVILHVFRMPFPRSSRVVNFRFPTPPATRADSVSVLIARPRGYLGLGRDTVEFDGTRATGIPPGVPTVDRAIRWFGAREPITVRTRVNGETIVVRTQPGDKRRLVSAEFQRE</sequence>
<evidence type="ECO:0000313" key="4">
    <source>
        <dbReference type="Proteomes" id="UP000500938"/>
    </source>
</evidence>
<evidence type="ECO:0000313" key="3">
    <source>
        <dbReference type="EMBL" id="QJR37404.1"/>
    </source>
</evidence>
<keyword evidence="1" id="KW-0732">Signal</keyword>
<dbReference type="Pfam" id="PF18067">
    <property type="entry name" value="Lipase_C"/>
    <property type="match status" value="1"/>
</dbReference>
<evidence type="ECO:0000256" key="1">
    <source>
        <dbReference type="SAM" id="SignalP"/>
    </source>
</evidence>
<dbReference type="InterPro" id="IPR002918">
    <property type="entry name" value="Lipase_EstA/Esterase_EstB"/>
</dbReference>
<dbReference type="RefSeq" id="WP_171226839.1">
    <property type="nucleotide sequence ID" value="NZ_CP053085.1"/>
</dbReference>
<reference evidence="3 4" key="1">
    <citation type="submission" date="2020-05" db="EMBL/GenBank/DDBJ databases">
        <title>Complete genome sequence of Gemmatimonas greenlandica TET16.</title>
        <authorList>
            <person name="Zeng Y."/>
        </authorList>
    </citation>
    <scope>NUCLEOTIDE SEQUENCE [LARGE SCALE GENOMIC DNA]</scope>
    <source>
        <strain evidence="3 4">TET16</strain>
    </source>
</reference>
<gene>
    <name evidence="3" type="ORF">HKW67_18760</name>
</gene>
<dbReference type="Gene3D" id="3.40.50.1820">
    <property type="entry name" value="alpha/beta hydrolase"/>
    <property type="match status" value="1"/>
</dbReference>
<keyword evidence="4" id="KW-1185">Reference proteome</keyword>
<organism evidence="3 4">
    <name type="scientific">Gemmatimonas groenlandica</name>
    <dbReference type="NCBI Taxonomy" id="2732249"/>
    <lineage>
        <taxon>Bacteria</taxon>
        <taxon>Pseudomonadati</taxon>
        <taxon>Gemmatimonadota</taxon>
        <taxon>Gemmatimonadia</taxon>
        <taxon>Gemmatimonadales</taxon>
        <taxon>Gemmatimonadaceae</taxon>
        <taxon>Gemmatimonas</taxon>
    </lineage>
</organism>
<feature type="chain" id="PRO_5026975238" evidence="1">
    <location>
        <begin position="34"/>
        <end position="451"/>
    </location>
</feature>
<protein>
    <submittedName>
        <fullName evidence="3">Alpha/beta fold hydrolase</fullName>
    </submittedName>
</protein>
<proteinExistence type="predicted"/>
<dbReference type="AlphaFoldDB" id="A0A6M4IR49"/>
<dbReference type="Proteomes" id="UP000500938">
    <property type="component" value="Chromosome"/>
</dbReference>
<dbReference type="KEGG" id="ggr:HKW67_18760"/>
<dbReference type="Pfam" id="PF01674">
    <property type="entry name" value="Lipase_2"/>
    <property type="match status" value="1"/>
</dbReference>
<dbReference type="SUPFAM" id="SSF53474">
    <property type="entry name" value="alpha/beta-Hydrolases"/>
    <property type="match status" value="1"/>
</dbReference>
<feature type="domain" description="AFL C-terminal" evidence="2">
    <location>
        <begin position="273"/>
        <end position="361"/>
    </location>
</feature>
<name>A0A6M4IR49_9BACT</name>
<dbReference type="EMBL" id="CP053085">
    <property type="protein sequence ID" value="QJR37404.1"/>
    <property type="molecule type" value="Genomic_DNA"/>
</dbReference>
<accession>A0A6M4IR49</accession>
<dbReference type="InterPro" id="IPR040664">
    <property type="entry name" value="AFL_C"/>
</dbReference>
<dbReference type="GO" id="GO:0016042">
    <property type="term" value="P:lipid catabolic process"/>
    <property type="evidence" value="ECO:0007669"/>
    <property type="project" value="InterPro"/>
</dbReference>
<dbReference type="InterPro" id="IPR029058">
    <property type="entry name" value="AB_hydrolase_fold"/>
</dbReference>
<evidence type="ECO:0000259" key="2">
    <source>
        <dbReference type="Pfam" id="PF18067"/>
    </source>
</evidence>
<dbReference type="Gene3D" id="2.60.40.2190">
    <property type="match status" value="1"/>
</dbReference>
<keyword evidence="3" id="KW-0378">Hydrolase</keyword>